<dbReference type="Gene3D" id="3.40.50.2000">
    <property type="entry name" value="Glycogen Phosphorylase B"/>
    <property type="match status" value="2"/>
</dbReference>
<evidence type="ECO:0000256" key="4">
    <source>
        <dbReference type="ARBA" id="ARBA00022729"/>
    </source>
</evidence>
<evidence type="ECO:0000256" key="9">
    <source>
        <dbReference type="SAM" id="SignalP"/>
    </source>
</evidence>
<dbReference type="GO" id="GO:0080155">
    <property type="term" value="P:regulation of double fertilization forming a zygote and endosperm"/>
    <property type="evidence" value="ECO:0007669"/>
    <property type="project" value="UniProtKB-ARBA"/>
</dbReference>
<evidence type="ECO:0000256" key="2">
    <source>
        <dbReference type="ARBA" id="ARBA00004613"/>
    </source>
</evidence>
<comment type="function">
    <text evidence="7">Involved in the regulation of gamete interactions during the double fertilization and to prevent multiple-pollen tube attraction; mediates the redistribution of the gamete fusogen HAP2/GCS1 to the cell surface after secretion upon sperm arrival.</text>
</comment>
<evidence type="ECO:0000256" key="8">
    <source>
        <dbReference type="ARBA" id="ARBA00034484"/>
    </source>
</evidence>
<dbReference type="OrthoDB" id="776947at2759"/>
<protein>
    <recommendedName>
        <fullName evidence="10">Prolamin-like domain-containing protein</fullName>
    </recommendedName>
</protein>
<sequence>MAPALKVFLLTALLSLTVISYPFMAKARPLNNHHMGSNLAARLKLEDQSSNCWESLFQLQACTGEVVLFFLNGETYLGPSCCRAIRIIEHECWPDMLGSLGFTTEEGDILQGYCDASAHSLRHSLLLRQPLMPLKLFHPATCFLESMAQPVTLHVVIFPFMAQGHTHLLLDSPKLFLTLGVLVNTFVDLEIGQIPSPEAMQGLERGISAAGVPFLAWPTMAEQVLNAKLVVQGLGAGLINSLVNSRSTVKVEGVDGGGDSGRKESERAEALGRVGRRAVHEGGSSYRALDQLIDQLLGLRRG</sequence>
<evidence type="ECO:0000313" key="12">
    <source>
        <dbReference type="Proteomes" id="UP000796880"/>
    </source>
</evidence>
<comment type="subcellular location">
    <subcellularLocation>
        <location evidence="1">Cytoplasmic vesicle</location>
    </subcellularLocation>
    <subcellularLocation>
        <location evidence="2">Secreted</location>
    </subcellularLocation>
</comment>
<dbReference type="PANTHER" id="PTHR35293:SF1">
    <property type="entry name" value="EGG CELL-SECRETED PROTEIN 1.5"/>
    <property type="match status" value="1"/>
</dbReference>
<reference evidence="11" key="1">
    <citation type="submission" date="2020-03" db="EMBL/GenBank/DDBJ databases">
        <title>A high-quality chromosome-level genome assembly of a woody plant with both climbing and erect habits, Rhamnella rubrinervis.</title>
        <authorList>
            <person name="Lu Z."/>
            <person name="Yang Y."/>
            <person name="Zhu X."/>
            <person name="Sun Y."/>
        </authorList>
    </citation>
    <scope>NUCLEOTIDE SEQUENCE</scope>
    <source>
        <strain evidence="11">BYM</strain>
        <tissue evidence="11">Leaf</tissue>
    </source>
</reference>
<proteinExistence type="inferred from homology"/>
<evidence type="ECO:0000256" key="3">
    <source>
        <dbReference type="ARBA" id="ARBA00022525"/>
    </source>
</evidence>
<dbReference type="GO" id="GO:0031410">
    <property type="term" value="C:cytoplasmic vesicle"/>
    <property type="evidence" value="ECO:0007669"/>
    <property type="project" value="UniProtKB-SubCell"/>
</dbReference>
<dbReference type="PANTHER" id="PTHR35293">
    <property type="entry name" value="EGG CELL-SECRETED PROTEIN 1.5"/>
    <property type="match status" value="1"/>
</dbReference>
<dbReference type="AlphaFoldDB" id="A0A8K0MH53"/>
<evidence type="ECO:0000259" key="10">
    <source>
        <dbReference type="Pfam" id="PF05617"/>
    </source>
</evidence>
<keyword evidence="12" id="KW-1185">Reference proteome</keyword>
<evidence type="ECO:0000256" key="5">
    <source>
        <dbReference type="ARBA" id="ARBA00023279"/>
    </source>
</evidence>
<accession>A0A8K0MH53</accession>
<evidence type="ECO:0000256" key="1">
    <source>
        <dbReference type="ARBA" id="ARBA00004541"/>
    </source>
</evidence>
<dbReference type="Pfam" id="PF05617">
    <property type="entry name" value="Prolamin_like"/>
    <property type="match status" value="1"/>
</dbReference>
<dbReference type="EMBL" id="VOIH02000005">
    <property type="protein sequence ID" value="KAF3445493.1"/>
    <property type="molecule type" value="Genomic_DNA"/>
</dbReference>
<dbReference type="Proteomes" id="UP000796880">
    <property type="component" value="Unassembled WGS sequence"/>
</dbReference>
<dbReference type="SUPFAM" id="SSF53756">
    <property type="entry name" value="UDP-Glycosyltransferase/glycogen phosphorylase"/>
    <property type="match status" value="1"/>
</dbReference>
<keyword evidence="5" id="KW-0278">Fertilization</keyword>
<feature type="signal peptide" evidence="9">
    <location>
        <begin position="1"/>
        <end position="27"/>
    </location>
</feature>
<name>A0A8K0MH53_9ROSA</name>
<feature type="chain" id="PRO_5035482125" description="Prolamin-like domain-containing protein" evidence="9">
    <location>
        <begin position="28"/>
        <end position="302"/>
    </location>
</feature>
<evidence type="ECO:0000313" key="11">
    <source>
        <dbReference type="EMBL" id="KAF3445493.1"/>
    </source>
</evidence>
<gene>
    <name evidence="11" type="ORF">FNV43_RR10669</name>
</gene>
<comment type="similarity">
    <text evidence="8">Belongs to the plant egg cell-secreted peptide family.</text>
</comment>
<keyword evidence="4 9" id="KW-0732">Signal</keyword>
<dbReference type="GO" id="GO:0005576">
    <property type="term" value="C:extracellular region"/>
    <property type="evidence" value="ECO:0007669"/>
    <property type="project" value="UniProtKB-SubCell"/>
</dbReference>
<dbReference type="GO" id="GO:2000008">
    <property type="term" value="P:regulation of protein localization to cell surface"/>
    <property type="evidence" value="ECO:0007669"/>
    <property type="project" value="UniProtKB-ARBA"/>
</dbReference>
<keyword evidence="6" id="KW-0968">Cytoplasmic vesicle</keyword>
<feature type="domain" description="Prolamin-like" evidence="10">
    <location>
        <begin position="51"/>
        <end position="115"/>
    </location>
</feature>
<dbReference type="InterPro" id="IPR044711">
    <property type="entry name" value="EC11-15"/>
</dbReference>
<comment type="caution">
    <text evidence="11">The sequence shown here is derived from an EMBL/GenBank/DDBJ whole genome shotgun (WGS) entry which is preliminary data.</text>
</comment>
<evidence type="ECO:0000256" key="6">
    <source>
        <dbReference type="ARBA" id="ARBA00023329"/>
    </source>
</evidence>
<dbReference type="InterPro" id="IPR008502">
    <property type="entry name" value="Prolamin-like"/>
</dbReference>
<keyword evidence="3" id="KW-0964">Secreted</keyword>
<evidence type="ECO:0000256" key="7">
    <source>
        <dbReference type="ARBA" id="ARBA00034457"/>
    </source>
</evidence>
<organism evidence="11 12">
    <name type="scientific">Rhamnella rubrinervis</name>
    <dbReference type="NCBI Taxonomy" id="2594499"/>
    <lineage>
        <taxon>Eukaryota</taxon>
        <taxon>Viridiplantae</taxon>
        <taxon>Streptophyta</taxon>
        <taxon>Embryophyta</taxon>
        <taxon>Tracheophyta</taxon>
        <taxon>Spermatophyta</taxon>
        <taxon>Magnoliopsida</taxon>
        <taxon>eudicotyledons</taxon>
        <taxon>Gunneridae</taxon>
        <taxon>Pentapetalae</taxon>
        <taxon>rosids</taxon>
        <taxon>fabids</taxon>
        <taxon>Rosales</taxon>
        <taxon>Rhamnaceae</taxon>
        <taxon>rhamnoid group</taxon>
        <taxon>Rhamneae</taxon>
        <taxon>Rhamnella</taxon>
    </lineage>
</organism>
<dbReference type="GO" id="GO:0009567">
    <property type="term" value="P:double fertilization forming a zygote and endosperm"/>
    <property type="evidence" value="ECO:0007669"/>
    <property type="project" value="InterPro"/>
</dbReference>